<accession>A0ABR9KIS4</accession>
<feature type="region of interest" description="Disordered" evidence="1">
    <location>
        <begin position="62"/>
        <end position="81"/>
    </location>
</feature>
<dbReference type="Pfam" id="PF12277">
    <property type="entry name" value="DUF3618"/>
    <property type="match status" value="1"/>
</dbReference>
<feature type="compositionally biased region" description="Polar residues" evidence="1">
    <location>
        <begin position="165"/>
        <end position="174"/>
    </location>
</feature>
<dbReference type="InterPro" id="IPR022062">
    <property type="entry name" value="DUF3618"/>
</dbReference>
<feature type="region of interest" description="Disordered" evidence="1">
    <location>
        <begin position="146"/>
        <end position="224"/>
    </location>
</feature>
<reference evidence="2 3" key="1">
    <citation type="submission" date="2020-10" db="EMBL/GenBank/DDBJ databases">
        <title>Sequencing the genomes of 1000 actinobacteria strains.</title>
        <authorList>
            <person name="Klenk H.-P."/>
        </authorList>
    </citation>
    <scope>NUCLEOTIDE SEQUENCE [LARGE SCALE GENOMIC DNA]</scope>
    <source>
        <strain evidence="2 3">DSM 43748</strain>
    </source>
</reference>
<feature type="compositionally biased region" description="Polar residues" evidence="1">
    <location>
        <begin position="209"/>
        <end position="224"/>
    </location>
</feature>
<feature type="compositionally biased region" description="Basic and acidic residues" evidence="1">
    <location>
        <begin position="146"/>
        <end position="159"/>
    </location>
</feature>
<sequence>MGTRPEEIRDEIARTRAELATDVDRFTDKTSPSRIVQRRTDRMRRAARTMRERIMGTPTQAVGRVQQRTGDVGDRARQGTAQATETLTHGAQQAADTVRQGAQQATEAVKAAPQQAMRSTEGNPLAAGLIAFGAGLLAAALIPKTETEQRAAEQLREQAGEAFQPISQAVQESAQHLGEEAKDAAQQAVQQVRETATDAATTTGEQARDQAQQVTGQNRPTGPS</sequence>
<keyword evidence="3" id="KW-1185">Reference proteome</keyword>
<evidence type="ECO:0000313" key="3">
    <source>
        <dbReference type="Proteomes" id="UP000661607"/>
    </source>
</evidence>
<feature type="region of interest" description="Disordered" evidence="1">
    <location>
        <begin position="86"/>
        <end position="106"/>
    </location>
</feature>
<dbReference type="RefSeq" id="WP_192776761.1">
    <property type="nucleotide sequence ID" value="NZ_BAAASY010000051.1"/>
</dbReference>
<protein>
    <submittedName>
        <fullName evidence="2">Uncharacterized protein YjbJ (UPF0337 family)</fullName>
    </submittedName>
</protein>
<dbReference type="Proteomes" id="UP000661607">
    <property type="component" value="Unassembled WGS sequence"/>
</dbReference>
<feature type="compositionally biased region" description="Low complexity" evidence="1">
    <location>
        <begin position="184"/>
        <end position="203"/>
    </location>
</feature>
<evidence type="ECO:0000256" key="1">
    <source>
        <dbReference type="SAM" id="MobiDB-lite"/>
    </source>
</evidence>
<comment type="caution">
    <text evidence="2">The sequence shown here is derived from an EMBL/GenBank/DDBJ whole genome shotgun (WGS) entry which is preliminary data.</text>
</comment>
<gene>
    <name evidence="2" type="ORF">H4W81_004702</name>
</gene>
<name>A0ABR9KIS4_9ACTN</name>
<proteinExistence type="predicted"/>
<dbReference type="Gene3D" id="6.10.140.1430">
    <property type="match status" value="1"/>
</dbReference>
<dbReference type="EMBL" id="JADBEF010000001">
    <property type="protein sequence ID" value="MBE1561923.1"/>
    <property type="molecule type" value="Genomic_DNA"/>
</dbReference>
<organism evidence="2 3">
    <name type="scientific">Nonomuraea africana</name>
    <dbReference type="NCBI Taxonomy" id="46171"/>
    <lineage>
        <taxon>Bacteria</taxon>
        <taxon>Bacillati</taxon>
        <taxon>Actinomycetota</taxon>
        <taxon>Actinomycetes</taxon>
        <taxon>Streptosporangiales</taxon>
        <taxon>Streptosporangiaceae</taxon>
        <taxon>Nonomuraea</taxon>
    </lineage>
</organism>
<evidence type="ECO:0000313" key="2">
    <source>
        <dbReference type="EMBL" id="MBE1561923.1"/>
    </source>
</evidence>